<dbReference type="InterPro" id="IPR051811">
    <property type="entry name" value="Cytochrome_c550/c551-like"/>
</dbReference>
<proteinExistence type="predicted"/>
<dbReference type="EMBL" id="CP095072">
    <property type="protein sequence ID" value="UOQ47426.1"/>
    <property type="molecule type" value="Genomic_DNA"/>
</dbReference>
<feature type="domain" description="Cytochrome c" evidence="8">
    <location>
        <begin position="41"/>
        <end position="116"/>
    </location>
</feature>
<protein>
    <submittedName>
        <fullName evidence="9">Cytochrome c</fullName>
    </submittedName>
</protein>
<evidence type="ECO:0000259" key="8">
    <source>
        <dbReference type="PROSITE" id="PS51007"/>
    </source>
</evidence>
<dbReference type="PROSITE" id="PS51007">
    <property type="entry name" value="CYTC"/>
    <property type="match status" value="1"/>
</dbReference>
<dbReference type="PANTHER" id="PTHR37823">
    <property type="entry name" value="CYTOCHROME C-553-LIKE"/>
    <property type="match status" value="1"/>
</dbReference>
<name>A0ABY4EZ29_9BACI</name>
<dbReference type="RefSeq" id="WP_244716545.1">
    <property type="nucleotide sequence ID" value="NZ_CP095072.1"/>
</dbReference>
<evidence type="ECO:0000256" key="4">
    <source>
        <dbReference type="ARBA" id="ARBA00022982"/>
    </source>
</evidence>
<keyword evidence="1" id="KW-0813">Transport</keyword>
<evidence type="ECO:0000256" key="2">
    <source>
        <dbReference type="ARBA" id="ARBA00022617"/>
    </source>
</evidence>
<dbReference type="NCBIfam" id="NF045773">
    <property type="entry name" value="cytochro_C550"/>
    <property type="match status" value="1"/>
</dbReference>
<feature type="transmembrane region" description="Helical" evidence="7">
    <location>
        <begin position="6"/>
        <end position="28"/>
    </location>
</feature>
<evidence type="ECO:0000313" key="9">
    <source>
        <dbReference type="EMBL" id="UOQ47426.1"/>
    </source>
</evidence>
<keyword evidence="7" id="KW-0812">Transmembrane</keyword>
<gene>
    <name evidence="9" type="ORF">MUN88_15305</name>
</gene>
<keyword evidence="4" id="KW-0249">Electron transport</keyword>
<keyword evidence="3 6" id="KW-0479">Metal-binding</keyword>
<dbReference type="InterPro" id="IPR009056">
    <property type="entry name" value="Cyt_c-like_dom"/>
</dbReference>
<dbReference type="Gene3D" id="1.10.760.10">
    <property type="entry name" value="Cytochrome c-like domain"/>
    <property type="match status" value="1"/>
</dbReference>
<evidence type="ECO:0000256" key="5">
    <source>
        <dbReference type="ARBA" id="ARBA00023004"/>
    </source>
</evidence>
<keyword evidence="7" id="KW-0472">Membrane</keyword>
<dbReference type="InterPro" id="IPR012218">
    <property type="entry name" value="Cyt_c_BACSU-c550-type"/>
</dbReference>
<evidence type="ECO:0000256" key="7">
    <source>
        <dbReference type="SAM" id="Phobius"/>
    </source>
</evidence>
<evidence type="ECO:0000256" key="1">
    <source>
        <dbReference type="ARBA" id="ARBA00022448"/>
    </source>
</evidence>
<dbReference type="Proteomes" id="UP000831782">
    <property type="component" value="Chromosome"/>
</dbReference>
<evidence type="ECO:0000313" key="10">
    <source>
        <dbReference type="Proteomes" id="UP000831782"/>
    </source>
</evidence>
<organism evidence="9 10">
    <name type="scientific">Gracilibacillus caseinilyticus</name>
    <dbReference type="NCBI Taxonomy" id="2932256"/>
    <lineage>
        <taxon>Bacteria</taxon>
        <taxon>Bacillati</taxon>
        <taxon>Bacillota</taxon>
        <taxon>Bacilli</taxon>
        <taxon>Bacillales</taxon>
        <taxon>Bacillaceae</taxon>
        <taxon>Gracilibacillus</taxon>
    </lineage>
</organism>
<keyword evidence="5 6" id="KW-0408">Iron</keyword>
<dbReference type="PIRSF" id="PIRSF000025">
    <property type="entry name" value="Cytc_Bsub_c550"/>
    <property type="match status" value="1"/>
</dbReference>
<dbReference type="InterPro" id="IPR054780">
    <property type="entry name" value="Cytochro_C550_firm"/>
</dbReference>
<accession>A0ABY4EZ29</accession>
<sequence length="119" mass="12273">MKKNPIIPFALIAVLGIIAMIIISAVGVNEQDKIANGGGETEEAADPQTLIQNCTGCHGGNLEGATGPSLQNIGDTYSVEEIQEIIVNGREDKGMPGGLVSNEEAAVLAEWLAEGQGGE</sequence>
<dbReference type="Pfam" id="PF13442">
    <property type="entry name" value="Cytochrome_CBB3"/>
    <property type="match status" value="1"/>
</dbReference>
<keyword evidence="2 6" id="KW-0349">Heme</keyword>
<dbReference type="InterPro" id="IPR036909">
    <property type="entry name" value="Cyt_c-like_dom_sf"/>
</dbReference>
<keyword evidence="10" id="KW-1185">Reference proteome</keyword>
<keyword evidence="7" id="KW-1133">Transmembrane helix</keyword>
<evidence type="ECO:0000256" key="3">
    <source>
        <dbReference type="ARBA" id="ARBA00022723"/>
    </source>
</evidence>
<dbReference type="SUPFAM" id="SSF46626">
    <property type="entry name" value="Cytochrome c"/>
    <property type="match status" value="1"/>
</dbReference>
<dbReference type="PANTHER" id="PTHR37823:SF4">
    <property type="entry name" value="MENAQUINOL-CYTOCHROME C REDUCTASE CYTOCHROME B_C SUBUNIT"/>
    <property type="match status" value="1"/>
</dbReference>
<reference evidence="9 10" key="1">
    <citation type="submission" date="2022-04" db="EMBL/GenBank/DDBJ databases">
        <title>Gracilibacillus sp. isolated from saltern.</title>
        <authorList>
            <person name="Won M."/>
            <person name="Lee C.-M."/>
            <person name="Woen H.-Y."/>
            <person name="Kwon S.-W."/>
        </authorList>
    </citation>
    <scope>NUCLEOTIDE SEQUENCE [LARGE SCALE GENOMIC DNA]</scope>
    <source>
        <strain evidence="9 10">SSWR10-1</strain>
    </source>
</reference>
<evidence type="ECO:0000256" key="6">
    <source>
        <dbReference type="PROSITE-ProRule" id="PRU00433"/>
    </source>
</evidence>